<keyword evidence="9" id="KW-1185">Reference proteome</keyword>
<dbReference type="PANTHER" id="PTHR13230">
    <property type="entry name" value="GENERAL TRANSCRIPTION FACTOR IIIC, POLYPEPTIDE 5"/>
    <property type="match status" value="1"/>
</dbReference>
<dbReference type="InterPro" id="IPR019136">
    <property type="entry name" value="TF_IIIC_su-5_HTH"/>
</dbReference>
<keyword evidence="4" id="KW-0539">Nucleus</keyword>
<dbReference type="AlphaFoldDB" id="A0AAV9JBK0"/>
<dbReference type="GO" id="GO:0006384">
    <property type="term" value="P:transcription initiation at RNA polymerase III promoter"/>
    <property type="evidence" value="ECO:0007669"/>
    <property type="project" value="InterPro"/>
</dbReference>
<organism evidence="8 9">
    <name type="scientific">Oleoguttula mirabilis</name>
    <dbReference type="NCBI Taxonomy" id="1507867"/>
    <lineage>
        <taxon>Eukaryota</taxon>
        <taxon>Fungi</taxon>
        <taxon>Dikarya</taxon>
        <taxon>Ascomycota</taxon>
        <taxon>Pezizomycotina</taxon>
        <taxon>Dothideomycetes</taxon>
        <taxon>Dothideomycetidae</taxon>
        <taxon>Mycosphaerellales</taxon>
        <taxon>Teratosphaeriaceae</taxon>
        <taxon>Oleoguttula</taxon>
    </lineage>
</organism>
<dbReference type="InterPro" id="IPR041499">
    <property type="entry name" value="Tfc1/Sfc1_N"/>
</dbReference>
<evidence type="ECO:0000259" key="7">
    <source>
        <dbReference type="Pfam" id="PF17682"/>
    </source>
</evidence>
<dbReference type="GO" id="GO:0001002">
    <property type="term" value="F:RNA polymerase III type 1 promoter sequence-specific DNA binding"/>
    <property type="evidence" value="ECO:0007669"/>
    <property type="project" value="TreeGrafter"/>
</dbReference>
<dbReference type="Pfam" id="PF09734">
    <property type="entry name" value="Tau95"/>
    <property type="match status" value="1"/>
</dbReference>
<keyword evidence="2" id="KW-0238">DNA-binding</keyword>
<evidence type="ECO:0000256" key="2">
    <source>
        <dbReference type="ARBA" id="ARBA00023125"/>
    </source>
</evidence>
<evidence type="ECO:0000256" key="3">
    <source>
        <dbReference type="ARBA" id="ARBA00023163"/>
    </source>
</evidence>
<name>A0AAV9JBK0_9PEZI</name>
<dbReference type="EMBL" id="JAVFHQ010000043">
    <property type="protein sequence ID" value="KAK4542296.1"/>
    <property type="molecule type" value="Genomic_DNA"/>
</dbReference>
<feature type="region of interest" description="Disordered" evidence="5">
    <location>
        <begin position="112"/>
        <end position="134"/>
    </location>
</feature>
<accession>A0AAV9JBK0</accession>
<feature type="domain" description="Transcription factor IIIC subunit Tfc1/Sfc1 triple barrel" evidence="7">
    <location>
        <begin position="25"/>
        <end position="173"/>
    </location>
</feature>
<dbReference type="PANTHER" id="PTHR13230:SF5">
    <property type="entry name" value="GENERAL TRANSCRIPTION FACTOR 3C POLYPEPTIDE 5"/>
    <property type="match status" value="1"/>
</dbReference>
<gene>
    <name evidence="8" type="ORF">LTR36_006949</name>
</gene>
<dbReference type="GO" id="GO:0001003">
    <property type="term" value="F:RNA polymerase III type 2 promoter sequence-specific DNA binding"/>
    <property type="evidence" value="ECO:0007669"/>
    <property type="project" value="TreeGrafter"/>
</dbReference>
<proteinExistence type="predicted"/>
<feature type="domain" description="Transcription factor IIIC subunit 5 HTH" evidence="6">
    <location>
        <begin position="213"/>
        <end position="363"/>
    </location>
</feature>
<reference evidence="8 9" key="1">
    <citation type="submission" date="2021-11" db="EMBL/GenBank/DDBJ databases">
        <title>Black yeast isolated from Biological Soil Crust.</title>
        <authorList>
            <person name="Kurbessoian T."/>
        </authorList>
    </citation>
    <scope>NUCLEOTIDE SEQUENCE [LARGE SCALE GENOMIC DNA]</scope>
    <source>
        <strain evidence="8 9">CCFEE 5522</strain>
    </source>
</reference>
<evidence type="ECO:0000256" key="5">
    <source>
        <dbReference type="SAM" id="MobiDB-lite"/>
    </source>
</evidence>
<keyword evidence="3" id="KW-0804">Transcription</keyword>
<dbReference type="Gene3D" id="3.30.200.160">
    <property type="entry name" value="TFIIIC, subcomplex tauA, subunit Sfc1, barrel domain"/>
    <property type="match status" value="1"/>
</dbReference>
<comment type="subcellular location">
    <subcellularLocation>
        <location evidence="1">Nucleus</location>
    </subcellularLocation>
</comment>
<feature type="region of interest" description="Disordered" evidence="5">
    <location>
        <begin position="560"/>
        <end position="583"/>
    </location>
</feature>
<evidence type="ECO:0000313" key="9">
    <source>
        <dbReference type="Proteomes" id="UP001324427"/>
    </source>
</evidence>
<protein>
    <submittedName>
        <fullName evidence="8">Uncharacterized protein</fullName>
    </submittedName>
</protein>
<evidence type="ECO:0000313" key="8">
    <source>
        <dbReference type="EMBL" id="KAK4542296.1"/>
    </source>
</evidence>
<dbReference type="Pfam" id="PF17682">
    <property type="entry name" value="Tau95_N"/>
    <property type="match status" value="1"/>
</dbReference>
<dbReference type="InterPro" id="IPR040454">
    <property type="entry name" value="TF_IIIC_Tfc1/Sfc1"/>
</dbReference>
<evidence type="ECO:0000259" key="6">
    <source>
        <dbReference type="Pfam" id="PF09734"/>
    </source>
</evidence>
<dbReference type="InterPro" id="IPR042536">
    <property type="entry name" value="TFIIIC_tauA_Sfc1"/>
</dbReference>
<evidence type="ECO:0000256" key="4">
    <source>
        <dbReference type="ARBA" id="ARBA00023242"/>
    </source>
</evidence>
<sequence length="583" mass="65018">MQPPDSGRSGRSTAPVYSVPHERIVSIEHPCIVKNFDNGFKSLGGEPQLKHVLEHKVGDSLLKVDGRGHVFPEPVAGVSLRPSDPLAKKLASKGLETRNVLVKVTLPKWTGRKRKRGSNAPFTLSSPPEPRDNTIRAPELLRRMRDTEGAYSIQPVGMIRETHKFRSQPDFQMHTSGLPIMAELRDHAMKPSYVALQRLRVDLKPGSRDVLAFPLPPNFAPSDQPYPYEYQQDAQVTFTTDEQGNATSENARAGTRKRQVGSLAADAEEVPTGPPADLKSSYLAENDVLRAVEQLRELLDKRPMVTRQVALCALPELKQYAWPKAIERVGYTFSAGPFRDTLIKYGVDPRSDPKYRFYQLLTFNPARKLKANGAGRAEAVDGEARSSYIFDGTAARANGKTYQVCDVTDPLVYDVFRTDNIRTECDVHQWGWFHSGTIAKARVIMRDKTVCFSTGETTSDEDYRALLTMPDDLAGANVEDARFDPSMYSAKVVKLGAEYRIHAKYHAGLKRPPRGAPDTVVSDFNTLYGSVERDVDAEGQYGEYDVDLDDRFNAHERTWDAQGGDNWQSNSVGVDVTREGTEE</sequence>
<comment type="caution">
    <text evidence="8">The sequence shown here is derived from an EMBL/GenBank/DDBJ whole genome shotgun (WGS) entry which is preliminary data.</text>
</comment>
<dbReference type="GO" id="GO:0005634">
    <property type="term" value="C:nucleus"/>
    <property type="evidence" value="ECO:0007669"/>
    <property type="project" value="UniProtKB-SubCell"/>
</dbReference>
<dbReference type="GO" id="GO:0000127">
    <property type="term" value="C:transcription factor TFIIIC complex"/>
    <property type="evidence" value="ECO:0007669"/>
    <property type="project" value="InterPro"/>
</dbReference>
<dbReference type="Proteomes" id="UP001324427">
    <property type="component" value="Unassembled WGS sequence"/>
</dbReference>
<feature type="region of interest" description="Disordered" evidence="5">
    <location>
        <begin position="243"/>
        <end position="279"/>
    </location>
</feature>
<evidence type="ECO:0000256" key="1">
    <source>
        <dbReference type="ARBA" id="ARBA00004123"/>
    </source>
</evidence>